<accession>A0A7C9TNA0</accession>
<dbReference type="Gene3D" id="2.20.200.10">
    <property type="entry name" value="Outer membrane efflux proteins (OEP)"/>
    <property type="match status" value="1"/>
</dbReference>
<organism evidence="4 5">
    <name type="scientific">Ideonella livida</name>
    <dbReference type="NCBI Taxonomy" id="2707176"/>
    <lineage>
        <taxon>Bacteria</taxon>
        <taxon>Pseudomonadati</taxon>
        <taxon>Pseudomonadota</taxon>
        <taxon>Betaproteobacteria</taxon>
        <taxon>Burkholderiales</taxon>
        <taxon>Sphaerotilaceae</taxon>
        <taxon>Ideonella</taxon>
    </lineage>
</organism>
<comment type="subcellular location">
    <subcellularLocation>
        <location evidence="2">Cell membrane</location>
        <topology evidence="2">Lipid-anchor</topology>
    </subcellularLocation>
</comment>
<dbReference type="GO" id="GO:0005886">
    <property type="term" value="C:plasma membrane"/>
    <property type="evidence" value="ECO:0007669"/>
    <property type="project" value="UniProtKB-SubCell"/>
</dbReference>
<keyword evidence="2" id="KW-0564">Palmitate</keyword>
<gene>
    <name evidence="4" type="ORF">G3A44_22885</name>
</gene>
<evidence type="ECO:0000313" key="4">
    <source>
        <dbReference type="EMBL" id="NDY94042.1"/>
    </source>
</evidence>
<dbReference type="InterPro" id="IPR003423">
    <property type="entry name" value="OMP_efflux"/>
</dbReference>
<dbReference type="SUPFAM" id="SSF56954">
    <property type="entry name" value="Outer membrane efflux proteins (OEP)"/>
    <property type="match status" value="1"/>
</dbReference>
<protein>
    <submittedName>
        <fullName evidence="4">Efflux transporter outer membrane subunit</fullName>
    </submittedName>
</protein>
<comment type="similarity">
    <text evidence="1 2">Belongs to the outer membrane factor (OMF) (TC 1.B.17) family.</text>
</comment>
<dbReference type="PANTHER" id="PTHR30203:SF33">
    <property type="entry name" value="BLR4455 PROTEIN"/>
    <property type="match status" value="1"/>
</dbReference>
<keyword evidence="5" id="KW-1185">Reference proteome</keyword>
<keyword evidence="2" id="KW-0812">Transmembrane</keyword>
<keyword evidence="2" id="KW-1134">Transmembrane beta strand</keyword>
<dbReference type="Pfam" id="PF02321">
    <property type="entry name" value="OEP"/>
    <property type="match status" value="2"/>
</dbReference>
<dbReference type="GO" id="GO:0015562">
    <property type="term" value="F:efflux transmembrane transporter activity"/>
    <property type="evidence" value="ECO:0007669"/>
    <property type="project" value="InterPro"/>
</dbReference>
<evidence type="ECO:0000256" key="2">
    <source>
        <dbReference type="RuleBase" id="RU362097"/>
    </source>
</evidence>
<dbReference type="InterPro" id="IPR010131">
    <property type="entry name" value="MdtP/NodT-like"/>
</dbReference>
<evidence type="ECO:0000313" key="5">
    <source>
        <dbReference type="Proteomes" id="UP000484255"/>
    </source>
</evidence>
<keyword evidence="3" id="KW-0175">Coiled coil</keyword>
<feature type="signal peptide" evidence="2">
    <location>
        <begin position="1"/>
        <end position="24"/>
    </location>
</feature>
<feature type="chain" id="PRO_5029036090" evidence="2">
    <location>
        <begin position="25"/>
        <end position="477"/>
    </location>
</feature>
<dbReference type="NCBIfam" id="TIGR01845">
    <property type="entry name" value="outer_NodT"/>
    <property type="match status" value="1"/>
</dbReference>
<dbReference type="EMBL" id="JAAGOH010000063">
    <property type="protein sequence ID" value="NDY94042.1"/>
    <property type="molecule type" value="Genomic_DNA"/>
</dbReference>
<dbReference type="RefSeq" id="WP_163460062.1">
    <property type="nucleotide sequence ID" value="NZ_JAAGOH010000063.1"/>
</dbReference>
<sequence>MNLPSCLPLAALAAAVLAGCAATAPGDALPGATPLPHGERPAVALPVRLDDPGLGLNPAVLAPPPPDWWAGFQAPALVDLMQQAEAGSATLAQALERLRQAELSLRQTQAAAGPSVGLSAGANARRSAAAGGDWAATRSSSLGLSAGYELDLWGRLAADEQAAQATVAQRGFDLASARLSLQASVATAWLNGLASAERLRLARDNLALAERLLAIVQARHRAGVATPLEVAQQQTTVLSQRAALLPLQLAQRQYATALALLLGRTPQDYTPPVHPWAQLQVPAPALVQPAELLLRRPDLAAQEAQLGAAQANVAAARAALLPSLSLSAGASLGSDTLWVLADPSRALSLGASLAYTLFDGGQRQTAVALSQSQRQVLVLGYGEALRAALKEVDDALGGAERQRQQTLAQAEVLAQARRALALAEAQYRAGSGNLQAVLEAQRTVFSAQDGLTSLELARLSAAVELFRALGGGWRLQG</sequence>
<dbReference type="AlphaFoldDB" id="A0A7C9TNA0"/>
<proteinExistence type="inferred from homology"/>
<evidence type="ECO:0000256" key="3">
    <source>
        <dbReference type="SAM" id="Coils"/>
    </source>
</evidence>
<keyword evidence="2" id="KW-0449">Lipoprotein</keyword>
<keyword evidence="2" id="KW-0472">Membrane</keyword>
<evidence type="ECO:0000256" key="1">
    <source>
        <dbReference type="ARBA" id="ARBA00007613"/>
    </source>
</evidence>
<comment type="caution">
    <text evidence="4">The sequence shown here is derived from an EMBL/GenBank/DDBJ whole genome shotgun (WGS) entry which is preliminary data.</text>
</comment>
<reference evidence="4 5" key="1">
    <citation type="submission" date="2020-02" db="EMBL/GenBank/DDBJ databases">
        <title>Ideonella bacterium strain TBM-1.</title>
        <authorList>
            <person name="Chen W.-M."/>
        </authorList>
    </citation>
    <scope>NUCLEOTIDE SEQUENCE [LARGE SCALE GENOMIC DNA]</scope>
    <source>
        <strain evidence="4 5">TBM-1</strain>
    </source>
</reference>
<dbReference type="Proteomes" id="UP000484255">
    <property type="component" value="Unassembled WGS sequence"/>
</dbReference>
<feature type="coiled-coil region" evidence="3">
    <location>
        <begin position="81"/>
        <end position="111"/>
    </location>
</feature>
<dbReference type="Gene3D" id="1.20.1600.10">
    <property type="entry name" value="Outer membrane efflux proteins (OEP)"/>
    <property type="match status" value="1"/>
</dbReference>
<name>A0A7C9TNA0_9BURK</name>
<dbReference type="PANTHER" id="PTHR30203">
    <property type="entry name" value="OUTER MEMBRANE CATION EFFLUX PROTEIN"/>
    <property type="match status" value="1"/>
</dbReference>
<keyword evidence="2" id="KW-0732">Signal</keyword>